<feature type="compositionally biased region" description="Acidic residues" evidence="2">
    <location>
        <begin position="857"/>
        <end position="868"/>
    </location>
</feature>
<dbReference type="RefSeq" id="XP_028542304.1">
    <property type="nucleotide sequence ID" value="XM_028686503.1"/>
</dbReference>
<evidence type="ECO:0000259" key="3">
    <source>
        <dbReference type="SMART" id="SM01027"/>
    </source>
</evidence>
<dbReference type="GO" id="GO:0005847">
    <property type="term" value="C:mRNA cleavage and polyadenylation specificity factor complex"/>
    <property type="evidence" value="ECO:0007669"/>
    <property type="project" value="InterPro"/>
</dbReference>
<dbReference type="EMBL" id="BDQF01000006">
    <property type="protein sequence ID" value="GAW79715.1"/>
    <property type="molecule type" value="Genomic_DNA"/>
</dbReference>
<dbReference type="SMART" id="SM01027">
    <property type="entry name" value="Beta-Casp"/>
    <property type="match status" value="1"/>
</dbReference>
<keyword evidence="1" id="KW-0694">RNA-binding</keyword>
<feature type="compositionally biased region" description="Basic and acidic residues" evidence="2">
    <location>
        <begin position="584"/>
        <end position="615"/>
    </location>
</feature>
<feature type="region of interest" description="Disordered" evidence="2">
    <location>
        <begin position="844"/>
        <end position="870"/>
    </location>
</feature>
<dbReference type="Proteomes" id="UP000195521">
    <property type="component" value="Unassembled WGS sequence"/>
</dbReference>
<feature type="compositionally biased region" description="Basic and acidic residues" evidence="2">
    <location>
        <begin position="1188"/>
        <end position="1206"/>
    </location>
</feature>
<organism evidence="4 5">
    <name type="scientific">Plasmodium gonderi</name>
    <dbReference type="NCBI Taxonomy" id="77519"/>
    <lineage>
        <taxon>Eukaryota</taxon>
        <taxon>Sar</taxon>
        <taxon>Alveolata</taxon>
        <taxon>Apicomplexa</taxon>
        <taxon>Aconoidasida</taxon>
        <taxon>Haemosporida</taxon>
        <taxon>Plasmodiidae</taxon>
        <taxon>Plasmodium</taxon>
        <taxon>Plasmodium (Plasmodium)</taxon>
    </lineage>
</organism>
<dbReference type="InterPro" id="IPR001279">
    <property type="entry name" value="Metallo-B-lactamas"/>
</dbReference>
<gene>
    <name evidence="4" type="ORF">PGO_051250</name>
</gene>
<proteinExistence type="inferred from homology"/>
<dbReference type="PANTHER" id="PTHR45922:SF1">
    <property type="entry name" value="CLEAVAGE AND POLYADENYLATION SPECIFICITY FACTOR SUBUNIT 2"/>
    <property type="match status" value="1"/>
</dbReference>
<dbReference type="GO" id="GO:0006398">
    <property type="term" value="P:mRNA 3'-end processing by stem-loop binding and cleavage"/>
    <property type="evidence" value="ECO:0007669"/>
    <property type="project" value="InterPro"/>
</dbReference>
<feature type="region of interest" description="Disordered" evidence="2">
    <location>
        <begin position="744"/>
        <end position="779"/>
    </location>
</feature>
<feature type="compositionally biased region" description="Acidic residues" evidence="2">
    <location>
        <begin position="632"/>
        <end position="669"/>
    </location>
</feature>
<dbReference type="GeneID" id="39746427"/>
<name>A0A1Y1JEG2_PLAGO</name>
<feature type="region of interest" description="Disordered" evidence="2">
    <location>
        <begin position="1188"/>
        <end position="1226"/>
    </location>
</feature>
<reference evidence="5" key="1">
    <citation type="submission" date="2017-04" db="EMBL/GenBank/DDBJ databases">
        <title>Plasmodium gonderi genome.</title>
        <authorList>
            <person name="Arisue N."/>
            <person name="Honma H."/>
            <person name="Kawai S."/>
            <person name="Tougan T."/>
            <person name="Tanabe K."/>
            <person name="Horii T."/>
        </authorList>
    </citation>
    <scope>NUCLEOTIDE SEQUENCE [LARGE SCALE GENOMIC DNA]</scope>
    <source>
        <strain evidence="5">ATCC 30045</strain>
    </source>
</reference>
<comment type="subcellular location">
    <subcellularLocation>
        <location evidence="1">Nucleus</location>
    </subcellularLocation>
</comment>
<feature type="compositionally biased region" description="Basic and acidic residues" evidence="2">
    <location>
        <begin position="748"/>
        <end position="759"/>
    </location>
</feature>
<evidence type="ECO:0000256" key="1">
    <source>
        <dbReference type="RuleBase" id="RU365006"/>
    </source>
</evidence>
<keyword evidence="1" id="KW-0539">Nucleus</keyword>
<evidence type="ECO:0000256" key="2">
    <source>
        <dbReference type="SAM" id="MobiDB-lite"/>
    </source>
</evidence>
<dbReference type="Pfam" id="PF16661">
    <property type="entry name" value="Lactamase_B_6"/>
    <property type="match status" value="1"/>
</dbReference>
<sequence length="1377" mass="162627">MILEIVPLYSHKFYSTLLIIKELDTAPNKVCKLIDSLQNDNKEEFNEDAVSTNCETSNNQRDSTYKKSYNYDYINNKKDFYTNKKDKNIYILINCGWDDQFCTDDIKNVLRVCEYIDILLITNHSLSFVGCVPLVFMELLKRKRKIEIICHEYVKAYSKYVLLSYLKCMKSCEFFKSINGYEYFKIINDLYQNIIAVEYREYYIFKKIICKKKNLICVLPLYLINNGDNIGSSAIIIKFHNSKILYSVNLNISDYSFIEKSDVIKQSNVFTYISNFRYSNKNYTKMIDINNILNIINRTMHNLGCLLLPVDIDSVFLDLLFHINALIEVSMQRYALLFLCPYAENFTRLLSASLTYMNVHIKKNFHKNRINVLKIRNLVCIRNYKDFKKYENGYYILFTFPASMNNDTVKRILSTFLTRKKNVIIFTKRNYENSFSHNLCNYFFMNKGRNEKSYFTFSYNHNVKIDDKKLYEIYVKEKTNIEKNAIQNKKVDKKIKRKKKIPPKKKQLNFIFESKEEMLYLKKENNLVLKKGKNKFNKEKGALQKSNQHEHSLLLKKEIYKQENRSFNSDLKTNNFYTIKEEQCAREEDKVVNTDPTDVVRKEKDSENDGHHNNHDGGGGGTDDPHSPHYDPDEEEEEEENDDDDGEEEENEDDVEEENEDDVEDELRDEGESNSSNNECHKSDNNSEGLSTKRDKHHLYNAYDHIKYEHRNENGSENEGGGKRADIVNYKNVDEFYDFDDISSSEESNMKENKSKIENGNKNIYDEEDQSGYSKSNIDGEYLQEEIEEQGNMRYGKMYTKRWKKRNNNNVFFKNEHSDCSDNSVDYSYLNKAHNFDKFENANKNRKKKVRIKTEPMEDDDDADAGDDNEMRYSDAEQSLNHPILKYREGKNVKMGIKNEIYTKEDTEKFPPYDEKKGGAVNDESSSQDEKKRRYQTVHISDYYEFKKKKIHAPNSGKKGKESIIFDNTYEEKKRLFEDKKKKMTWKKKLIDYLKIIPSNLQEQQVSISVDCSIKTFNIENYINQNILKNIIHLMKPKNFVLLPSCNSFFSFNFELLLNSSTESMDEIKFYTFYSPNFSHNMSQQNIYLNRYLYSSAKSIDSVNIPLNLHYENVHIKSIYTLLNATKKNAHHKFHIFKIKSNLPSKRECPNSQSCGSTRRKRFINEHSTFWSEFNDAHYSMSIDKENDELKEMEKETKEENEKVQDDENMLNEKNQNVNKEKSNEKRPFLNYYNMDDEFSNGKQGEEDEQELSETLEELEISSDMDDYISNDDNLYEDNKLSGNIYIGDVSMQNLSSIINNVFQRRLNFVPQGNQIIIDGKTCIKKEEQEIETSGSIQKQKNMNKKNNVVWKIESPLDPSFYFLRNVLKDMFNHVSI</sequence>
<dbReference type="InterPro" id="IPR022712">
    <property type="entry name" value="Beta_Casp"/>
</dbReference>
<comment type="caution">
    <text evidence="4">The sequence shown here is derived from an EMBL/GenBank/DDBJ whole genome shotgun (WGS) entry which is preliminary data.</text>
</comment>
<feature type="domain" description="Beta-Casp" evidence="3">
    <location>
        <begin position="316"/>
        <end position="439"/>
    </location>
</feature>
<dbReference type="InterPro" id="IPR036866">
    <property type="entry name" value="RibonucZ/Hydroxyglut_hydro"/>
</dbReference>
<feature type="compositionally biased region" description="Basic and acidic residues" evidence="2">
    <location>
        <begin position="704"/>
        <end position="724"/>
    </location>
</feature>
<feature type="compositionally biased region" description="Basic and acidic residues" evidence="2">
    <location>
        <begin position="906"/>
        <end position="918"/>
    </location>
</feature>
<feature type="region of interest" description="Disordered" evidence="2">
    <location>
        <begin position="584"/>
        <end position="724"/>
    </location>
</feature>
<protein>
    <recommendedName>
        <fullName evidence="1">Cleavage and polyadenylation specificity factor subunit 2</fullName>
    </recommendedName>
    <alternativeName>
        <fullName evidence="1">Cleavage and polyadenylation specificity factor 100 kDa subunit</fullName>
    </alternativeName>
</protein>
<dbReference type="OrthoDB" id="64353at2759"/>
<keyword evidence="5" id="KW-1185">Reference proteome</keyword>
<dbReference type="Gene3D" id="3.60.15.10">
    <property type="entry name" value="Ribonuclease Z/Hydroxyacylglutathione hydrolase-like"/>
    <property type="match status" value="1"/>
</dbReference>
<accession>A0A1Y1JEG2</accession>
<dbReference type="PANTHER" id="PTHR45922">
    <property type="entry name" value="CLEAVAGE AND POLYADENYLATION SPECIFICITY FACTOR SUBUNIT 2"/>
    <property type="match status" value="1"/>
</dbReference>
<dbReference type="GO" id="GO:0003723">
    <property type="term" value="F:RNA binding"/>
    <property type="evidence" value="ECO:0007669"/>
    <property type="project" value="UniProtKB-KW"/>
</dbReference>
<dbReference type="OMA" id="ICHEYVK"/>
<dbReference type="SUPFAM" id="SSF56281">
    <property type="entry name" value="Metallo-hydrolase/oxidoreductase"/>
    <property type="match status" value="1"/>
</dbReference>
<evidence type="ECO:0000313" key="4">
    <source>
        <dbReference type="EMBL" id="GAW79715.1"/>
    </source>
</evidence>
<feature type="region of interest" description="Disordered" evidence="2">
    <location>
        <begin position="906"/>
        <end position="934"/>
    </location>
</feature>
<dbReference type="InterPro" id="IPR027075">
    <property type="entry name" value="CPSF2"/>
</dbReference>
<keyword evidence="1" id="KW-0507">mRNA processing</keyword>
<comment type="similarity">
    <text evidence="1">Belongs to the metallo-beta-lactamase superfamily. RNA-metabolizing metallo-beta-lactamase-like family. CPSF2/YSH1 subfamily.</text>
</comment>
<evidence type="ECO:0000313" key="5">
    <source>
        <dbReference type="Proteomes" id="UP000195521"/>
    </source>
</evidence>